<protein>
    <submittedName>
        <fullName evidence="2">Uncharacterized protein</fullName>
    </submittedName>
</protein>
<comment type="caution">
    <text evidence="2">The sequence shown here is derived from an EMBL/GenBank/DDBJ whole genome shotgun (WGS) entry which is preliminary data.</text>
</comment>
<keyword evidence="3" id="KW-1185">Reference proteome</keyword>
<sequence>MATAQLSGSPPDAFVTRQDEKPVEPQRADLIAGLRDFLPAGGARTTPMLCFLGQCTLDGSGDRVPILHLAAALQPHCLPGQAS</sequence>
<dbReference type="Proteomes" id="UP001596263">
    <property type="component" value="Unassembled WGS sequence"/>
</dbReference>
<name>A0ABW0CJD1_STRCD</name>
<reference evidence="3" key="1">
    <citation type="journal article" date="2019" name="Int. J. Syst. Evol. Microbiol.">
        <title>The Global Catalogue of Microorganisms (GCM) 10K type strain sequencing project: providing services to taxonomists for standard genome sequencing and annotation.</title>
        <authorList>
            <consortium name="The Broad Institute Genomics Platform"/>
            <consortium name="The Broad Institute Genome Sequencing Center for Infectious Disease"/>
            <person name="Wu L."/>
            <person name="Ma J."/>
        </authorList>
    </citation>
    <scope>NUCLEOTIDE SEQUENCE [LARGE SCALE GENOMIC DNA]</scope>
    <source>
        <strain evidence="3">KCTC 42586</strain>
    </source>
</reference>
<dbReference type="RefSeq" id="WP_380854360.1">
    <property type="nucleotide sequence ID" value="NZ_JBHSKM010000011.1"/>
</dbReference>
<evidence type="ECO:0000313" key="2">
    <source>
        <dbReference type="EMBL" id="MFC5215971.1"/>
    </source>
</evidence>
<organism evidence="2 3">
    <name type="scientific">Streptomyces coerulescens</name>
    <dbReference type="NCBI Taxonomy" id="29304"/>
    <lineage>
        <taxon>Bacteria</taxon>
        <taxon>Bacillati</taxon>
        <taxon>Actinomycetota</taxon>
        <taxon>Actinomycetes</taxon>
        <taxon>Kitasatosporales</taxon>
        <taxon>Streptomycetaceae</taxon>
        <taxon>Streptomyces</taxon>
    </lineage>
</organism>
<evidence type="ECO:0000256" key="1">
    <source>
        <dbReference type="SAM" id="MobiDB-lite"/>
    </source>
</evidence>
<gene>
    <name evidence="2" type="ORF">ACFPQ9_19200</name>
</gene>
<feature type="region of interest" description="Disordered" evidence="1">
    <location>
        <begin position="1"/>
        <end position="24"/>
    </location>
</feature>
<accession>A0ABW0CJD1</accession>
<evidence type="ECO:0000313" key="3">
    <source>
        <dbReference type="Proteomes" id="UP001596263"/>
    </source>
</evidence>
<dbReference type="EMBL" id="JBHSKM010000011">
    <property type="protein sequence ID" value="MFC5215971.1"/>
    <property type="molecule type" value="Genomic_DNA"/>
</dbReference>
<proteinExistence type="predicted"/>